<dbReference type="SUPFAM" id="SSF52540">
    <property type="entry name" value="P-loop containing nucleoside triphosphate hydrolases"/>
    <property type="match status" value="1"/>
</dbReference>
<dbReference type="Proteomes" id="UP001589709">
    <property type="component" value="Unassembled WGS sequence"/>
</dbReference>
<dbReference type="Gene3D" id="3.40.50.300">
    <property type="entry name" value="P-loop containing nucleotide triphosphate hydrolases"/>
    <property type="match status" value="1"/>
</dbReference>
<sequence>MPPHDNPEPEHRAKVITTFQQKGGAGKSTIGVNVAAVLGENNPPSDPNDPNCPCPIVAAGIDLQGSLDQWARKVPEARLPFDYVITRGKLGELPTLVKDPAVTRIVVDTPGFADIDPTKDLDAEDPLGTGPAAEAMREILDLTDLALVPVVPVETLTHGPAEYTIERLLRPHGIKFRVVINNWDSGADRTRADLKDMQEWCEVRGYPYMPQAIRRYKIHAKAPEAGLTVIQYPESGTALRAREDFYKLALAVEGLI</sequence>
<dbReference type="RefSeq" id="WP_381347014.1">
    <property type="nucleotide sequence ID" value="NZ_JBHMCY010000030.1"/>
</dbReference>
<evidence type="ECO:0000313" key="1">
    <source>
        <dbReference type="EMBL" id="MFB9464467.1"/>
    </source>
</evidence>
<proteinExistence type="predicted"/>
<keyword evidence="2" id="KW-1185">Reference proteome</keyword>
<protein>
    <submittedName>
        <fullName evidence="1">ParA family protein</fullName>
    </submittedName>
</protein>
<accession>A0ABV5N2G7</accession>
<comment type="caution">
    <text evidence="1">The sequence shown here is derived from an EMBL/GenBank/DDBJ whole genome shotgun (WGS) entry which is preliminary data.</text>
</comment>
<name>A0ABV5N2G7_9ACTN</name>
<organism evidence="1 2">
    <name type="scientific">Streptomyces cinereospinus</name>
    <dbReference type="NCBI Taxonomy" id="285561"/>
    <lineage>
        <taxon>Bacteria</taxon>
        <taxon>Bacillati</taxon>
        <taxon>Actinomycetota</taxon>
        <taxon>Actinomycetes</taxon>
        <taxon>Kitasatosporales</taxon>
        <taxon>Streptomycetaceae</taxon>
        <taxon>Streptomyces</taxon>
    </lineage>
</organism>
<gene>
    <name evidence="1" type="ORF">ACFF45_17545</name>
</gene>
<dbReference type="InterPro" id="IPR027417">
    <property type="entry name" value="P-loop_NTPase"/>
</dbReference>
<evidence type="ECO:0000313" key="2">
    <source>
        <dbReference type="Proteomes" id="UP001589709"/>
    </source>
</evidence>
<reference evidence="1 2" key="1">
    <citation type="submission" date="2024-09" db="EMBL/GenBank/DDBJ databases">
        <authorList>
            <person name="Sun Q."/>
            <person name="Mori K."/>
        </authorList>
    </citation>
    <scope>NUCLEOTIDE SEQUENCE [LARGE SCALE GENOMIC DNA]</scope>
    <source>
        <strain evidence="1 2">JCM 6917</strain>
    </source>
</reference>
<dbReference type="EMBL" id="JBHMCY010000030">
    <property type="protein sequence ID" value="MFB9464467.1"/>
    <property type="molecule type" value="Genomic_DNA"/>
</dbReference>